<keyword evidence="11" id="KW-1185">Reference proteome</keyword>
<dbReference type="GO" id="GO:0010498">
    <property type="term" value="P:proteasomal protein catabolic process"/>
    <property type="evidence" value="ECO:0007669"/>
    <property type="project" value="InterPro"/>
</dbReference>
<dbReference type="AlphaFoldDB" id="A0A1E3RKC8"/>
<keyword evidence="1 6" id="KW-0547">Nucleotide-binding</keyword>
<dbReference type="InterPro" id="IPR012340">
    <property type="entry name" value="NA-bd_OB-fold"/>
</dbReference>
<dbReference type="SUPFAM" id="SSF52540">
    <property type="entry name" value="P-loop containing nucleoside triphosphate hydrolases"/>
    <property type="match status" value="1"/>
</dbReference>
<protein>
    <recommendedName>
        <fullName evidence="6">AAA ATPase forming ring-shaped complexes</fullName>
        <shortName evidence="6">ARC</shortName>
    </recommendedName>
</protein>
<dbReference type="OrthoDB" id="9809379at2"/>
<evidence type="ECO:0000256" key="5">
    <source>
        <dbReference type="ARBA" id="ARBA00023186"/>
    </source>
</evidence>
<feature type="binding site" evidence="6">
    <location>
        <begin position="302"/>
        <end position="307"/>
    </location>
    <ligand>
        <name>ATP</name>
        <dbReference type="ChEBI" id="CHEBI:30616"/>
    </ligand>
</feature>
<dbReference type="SMART" id="SM00382">
    <property type="entry name" value="AAA"/>
    <property type="match status" value="1"/>
</dbReference>
<dbReference type="Gene3D" id="1.20.5.170">
    <property type="match status" value="1"/>
</dbReference>
<feature type="domain" description="AAA+ ATPase" evidence="9">
    <location>
        <begin position="291"/>
        <end position="447"/>
    </location>
</feature>
<dbReference type="Gene3D" id="1.10.8.60">
    <property type="match status" value="1"/>
</dbReference>
<evidence type="ECO:0000256" key="3">
    <source>
        <dbReference type="ARBA" id="ARBA00022942"/>
    </source>
</evidence>
<dbReference type="FunFam" id="1.20.5.170:FF:000018">
    <property type="entry name" value="AAA ATPase forming ring-shaped complexes"/>
    <property type="match status" value="1"/>
</dbReference>
<comment type="subunit">
    <text evidence="6">Homohexamer. Assembles into a hexameric ring structure.</text>
</comment>
<sequence>MSELERSGAYSEGSDTPGAGKPGISSEDAAELEELRREAAILREQLENAVGPQSGLRSARDVHQLEARIDSLAARNAKLMETLKEARQQLLALREEVDRLGQPPSGYGVLLDVQDDDTVDVFTSGRKMRLTCSPNIDTKTLKQGQTVRLNEALTVVEAGNFEAVGEISTLREILSDGHRALVVGHADEERIVWLAEPLVAAEDLPDGYDDDLGDDRPRKLRPGDSLLVDTKAGYAFERIPKAEVEDLVLEEVPDVSYNDIGGLGRQIEQIRDAVELPFLHKELYREYSLRPPKGVLLYGPPGCGKTLIAKAVANSLAKKMAEVRGDDAKEAKSYFLNIKGPELLNKFVGETERHIRLIFQRAREKASEGTPVIVFFDEMDSIFRTRGTGVSSDVETTVVPQLLSEIDGVEGLENVIVIGASNREDMIDPAILRPGRLDVKIKIERPDAEAAQDIFSKYLTEELPVHDDDLSEFSGDRSLTIKAMIEKVVDRMYAEIDDNRFLEVTYANGDKEVMYFKDFNSGAMIQNVVDRAKKYAIKSVLETGQRGLRIQHLLDSIVDEFAENEDLPNTTNPDDWARISGKKGERIVYIRTLVTGKSSSASRAIDTESNLGQYL</sequence>
<dbReference type="GO" id="GO:0019941">
    <property type="term" value="P:modification-dependent protein catabolic process"/>
    <property type="evidence" value="ECO:0007669"/>
    <property type="project" value="InterPro"/>
</dbReference>
<evidence type="ECO:0000256" key="2">
    <source>
        <dbReference type="ARBA" id="ARBA00022840"/>
    </source>
</evidence>
<name>A0A1E3RKC8_MYCFV</name>
<dbReference type="InterPro" id="IPR003959">
    <property type="entry name" value="ATPase_AAA_core"/>
</dbReference>
<dbReference type="HAMAP" id="MF_02112">
    <property type="entry name" value="ARC_ATPase"/>
    <property type="match status" value="1"/>
</dbReference>
<dbReference type="Pfam" id="PF17758">
    <property type="entry name" value="Prot_ATP_ID_OB_N"/>
    <property type="match status" value="1"/>
</dbReference>
<keyword evidence="4" id="KW-0175">Coiled coil</keyword>
<dbReference type="GO" id="GO:0000502">
    <property type="term" value="C:proteasome complex"/>
    <property type="evidence" value="ECO:0007669"/>
    <property type="project" value="UniProtKB-KW"/>
</dbReference>
<reference evidence="11" key="1">
    <citation type="submission" date="2016-09" db="EMBL/GenBank/DDBJ databases">
        <authorList>
            <person name="Greninger A.L."/>
            <person name="Jerome K.R."/>
            <person name="Mcnair B."/>
            <person name="Wallis C."/>
            <person name="Fang F."/>
        </authorList>
    </citation>
    <scope>NUCLEOTIDE SEQUENCE [LARGE SCALE GENOMIC DNA]</scope>
    <source>
        <strain evidence="11">M6</strain>
    </source>
</reference>
<dbReference type="PROSITE" id="PS00674">
    <property type="entry name" value="AAA"/>
    <property type="match status" value="1"/>
</dbReference>
<dbReference type="Pfam" id="PF16450">
    <property type="entry name" value="Prot_ATP_ID_OB_C"/>
    <property type="match status" value="1"/>
</dbReference>
<dbReference type="RefSeq" id="WP_069413373.1">
    <property type="nucleotide sequence ID" value="NZ_JACKUL010000024.1"/>
</dbReference>
<dbReference type="Gene3D" id="2.40.50.140">
    <property type="entry name" value="Nucleic acid-binding proteins"/>
    <property type="match status" value="2"/>
</dbReference>
<dbReference type="InterPro" id="IPR022482">
    <property type="entry name" value="Proteasome_ATPase"/>
</dbReference>
<evidence type="ECO:0000256" key="4">
    <source>
        <dbReference type="ARBA" id="ARBA00023054"/>
    </source>
</evidence>
<dbReference type="Proteomes" id="UP000094053">
    <property type="component" value="Unassembled WGS sequence"/>
</dbReference>
<gene>
    <name evidence="6" type="primary">arc</name>
    <name evidence="10" type="ORF">BHQ18_09590</name>
</gene>
<evidence type="ECO:0000313" key="10">
    <source>
        <dbReference type="EMBL" id="ODQ90310.1"/>
    </source>
</evidence>
<dbReference type="InterPro" id="IPR032501">
    <property type="entry name" value="Prot_ATP_ID_OB_2nd"/>
</dbReference>
<dbReference type="FunFam" id="3.40.50.300:FF:000155">
    <property type="entry name" value="AAA ATPase forming ring-shaped complexes"/>
    <property type="match status" value="1"/>
</dbReference>
<dbReference type="STRING" id="1776.BHQ18_09590"/>
<dbReference type="Gene3D" id="3.40.50.300">
    <property type="entry name" value="P-loop containing nucleotide triphosphate hydrolases"/>
    <property type="match status" value="1"/>
</dbReference>
<dbReference type="InterPro" id="IPR041626">
    <property type="entry name" value="Prot_ATP_ID_OB_N"/>
</dbReference>
<dbReference type="GO" id="GO:0016887">
    <property type="term" value="F:ATP hydrolysis activity"/>
    <property type="evidence" value="ECO:0007669"/>
    <property type="project" value="UniProtKB-UniRule"/>
</dbReference>
<comment type="similarity">
    <text evidence="6 7">Belongs to the AAA ATPase family.</text>
</comment>
<dbReference type="PANTHER" id="PTHR23077">
    <property type="entry name" value="AAA-FAMILY ATPASE"/>
    <property type="match status" value="1"/>
</dbReference>
<keyword evidence="3 10" id="KW-0647">Proteasome</keyword>
<dbReference type="InterPro" id="IPR003960">
    <property type="entry name" value="ATPase_AAA_CS"/>
</dbReference>
<evidence type="ECO:0000256" key="1">
    <source>
        <dbReference type="ARBA" id="ARBA00022741"/>
    </source>
</evidence>
<keyword evidence="5" id="KW-0143">Chaperone</keyword>
<keyword evidence="2 6" id="KW-0067">ATP-binding</keyword>
<comment type="caution">
    <text evidence="10">The sequence shown here is derived from an EMBL/GenBank/DDBJ whole genome shotgun (WGS) entry which is preliminary data.</text>
</comment>
<evidence type="ECO:0000259" key="9">
    <source>
        <dbReference type="SMART" id="SM00382"/>
    </source>
</evidence>
<evidence type="ECO:0000256" key="8">
    <source>
        <dbReference type="SAM" id="MobiDB-lite"/>
    </source>
</evidence>
<dbReference type="InterPro" id="IPR003593">
    <property type="entry name" value="AAA+_ATPase"/>
</dbReference>
<dbReference type="InterPro" id="IPR050168">
    <property type="entry name" value="AAA_ATPase_domain"/>
</dbReference>
<dbReference type="NCBIfam" id="TIGR03689">
    <property type="entry name" value="pup_AAA"/>
    <property type="match status" value="1"/>
</dbReference>
<evidence type="ECO:0000313" key="11">
    <source>
        <dbReference type="Proteomes" id="UP000094053"/>
    </source>
</evidence>
<feature type="region of interest" description="Disordered" evidence="8">
    <location>
        <begin position="1"/>
        <end position="32"/>
    </location>
</feature>
<dbReference type="PANTHER" id="PTHR23077:SF144">
    <property type="entry name" value="PROTEASOME-ASSOCIATED ATPASE"/>
    <property type="match status" value="1"/>
</dbReference>
<dbReference type="EMBL" id="MIHA01000006">
    <property type="protein sequence ID" value="ODQ90310.1"/>
    <property type="molecule type" value="Genomic_DNA"/>
</dbReference>
<evidence type="ECO:0000256" key="6">
    <source>
        <dbReference type="HAMAP-Rule" id="MF_02112"/>
    </source>
</evidence>
<evidence type="ECO:0000256" key="7">
    <source>
        <dbReference type="RuleBase" id="RU003651"/>
    </source>
</evidence>
<dbReference type="GO" id="GO:0005524">
    <property type="term" value="F:ATP binding"/>
    <property type="evidence" value="ECO:0007669"/>
    <property type="project" value="UniProtKB-UniRule"/>
</dbReference>
<dbReference type="Pfam" id="PF00004">
    <property type="entry name" value="AAA"/>
    <property type="match status" value="1"/>
</dbReference>
<accession>A0A1E3RKC8</accession>
<dbReference type="InterPro" id="IPR027417">
    <property type="entry name" value="P-loop_NTPase"/>
</dbReference>
<proteinExistence type="inferred from homology"/>
<organism evidence="10 11">
    <name type="scientific">Mycolicibacterium flavescens</name>
    <name type="common">Mycobacterium flavescens</name>
    <dbReference type="NCBI Taxonomy" id="1776"/>
    <lineage>
        <taxon>Bacteria</taxon>
        <taxon>Bacillati</taxon>
        <taxon>Actinomycetota</taxon>
        <taxon>Actinomycetes</taxon>
        <taxon>Mycobacteriales</taxon>
        <taxon>Mycobacteriaceae</taxon>
        <taxon>Mycolicibacterium</taxon>
    </lineage>
</organism>
<dbReference type="FunFam" id="2.40.50.140:FF:000169">
    <property type="entry name" value="AAA ATPase forming ring-shaped complexes"/>
    <property type="match status" value="1"/>
</dbReference>